<feature type="compositionally biased region" description="Basic and acidic residues" evidence="4">
    <location>
        <begin position="186"/>
        <end position="195"/>
    </location>
</feature>
<feature type="compositionally biased region" description="Polar residues" evidence="4">
    <location>
        <begin position="1"/>
        <end position="10"/>
    </location>
</feature>
<dbReference type="Pfam" id="PF00076">
    <property type="entry name" value="RRM_1"/>
    <property type="match status" value="1"/>
</dbReference>
<dbReference type="InterPro" id="IPR012677">
    <property type="entry name" value="Nucleotide-bd_a/b_plait_sf"/>
</dbReference>
<dbReference type="Proteomes" id="UP000749559">
    <property type="component" value="Unassembled WGS sequence"/>
</dbReference>
<dbReference type="InterPro" id="IPR000504">
    <property type="entry name" value="RRM_dom"/>
</dbReference>
<dbReference type="GO" id="GO:0003723">
    <property type="term" value="F:RNA binding"/>
    <property type="evidence" value="ECO:0007669"/>
    <property type="project" value="UniProtKB-UniRule"/>
</dbReference>
<protein>
    <recommendedName>
        <fullName evidence="1">Probable RNA-binding protein 18</fullName>
    </recommendedName>
    <alternativeName>
        <fullName evidence="3">RNA-binding motif protein 18</fullName>
    </alternativeName>
</protein>
<keyword evidence="2" id="KW-0694">RNA-binding</keyword>
<dbReference type="InterPro" id="IPR035979">
    <property type="entry name" value="RBD_domain_sf"/>
</dbReference>
<dbReference type="CDD" id="cd12355">
    <property type="entry name" value="RRM_RBM18"/>
    <property type="match status" value="1"/>
</dbReference>
<comment type="caution">
    <text evidence="5">The sequence shown here is derived from an EMBL/GenBank/DDBJ whole genome shotgun (WGS) entry which is preliminary data.</text>
</comment>
<evidence type="ECO:0000256" key="4">
    <source>
        <dbReference type="SAM" id="MobiDB-lite"/>
    </source>
</evidence>
<gene>
    <name evidence="5" type="ORF">OFUS_LOCUS13203</name>
</gene>
<dbReference type="AlphaFoldDB" id="A0A8J1XUQ7"/>
<dbReference type="EMBL" id="CAIIXF020000006">
    <property type="protein sequence ID" value="CAH1787523.1"/>
    <property type="molecule type" value="Genomic_DNA"/>
</dbReference>
<dbReference type="OrthoDB" id="6730379at2759"/>
<name>A0A8J1XUQ7_OWEFU</name>
<evidence type="ECO:0000313" key="6">
    <source>
        <dbReference type="Proteomes" id="UP000749559"/>
    </source>
</evidence>
<evidence type="ECO:0000256" key="2">
    <source>
        <dbReference type="ARBA" id="ARBA00022884"/>
    </source>
</evidence>
<feature type="compositionally biased region" description="Low complexity" evidence="4">
    <location>
        <begin position="163"/>
        <end position="177"/>
    </location>
</feature>
<sequence>MSSTAASTGYSDPVPLDQIPNDGEDNRCRLWIGNMDQRITELAMLKILQKHGDVKKFDFLTHKGGPQIGKPRGYCFVTFKTIADAMKVQKALDGKMALSRKLVVRSANSSQEVPESSSSSSTVGSTNGTSSKIKDIEAKLKLMEHTQKEFTILYNPTGRIADQKSNSQSTNKNNPKPYNRNTYGTKDSRPKLKRL</sequence>
<feature type="region of interest" description="Disordered" evidence="4">
    <location>
        <begin position="154"/>
        <end position="195"/>
    </location>
</feature>
<evidence type="ECO:0000256" key="1">
    <source>
        <dbReference type="ARBA" id="ARBA00021141"/>
    </source>
</evidence>
<dbReference type="SUPFAM" id="SSF54928">
    <property type="entry name" value="RNA-binding domain, RBD"/>
    <property type="match status" value="1"/>
</dbReference>
<keyword evidence="6" id="KW-1185">Reference proteome</keyword>
<accession>A0A8J1XUQ7</accession>
<organism evidence="5 6">
    <name type="scientific">Owenia fusiformis</name>
    <name type="common">Polychaete worm</name>
    <dbReference type="NCBI Taxonomy" id="6347"/>
    <lineage>
        <taxon>Eukaryota</taxon>
        <taxon>Metazoa</taxon>
        <taxon>Spiralia</taxon>
        <taxon>Lophotrochozoa</taxon>
        <taxon>Annelida</taxon>
        <taxon>Polychaeta</taxon>
        <taxon>Sedentaria</taxon>
        <taxon>Canalipalpata</taxon>
        <taxon>Sabellida</taxon>
        <taxon>Oweniida</taxon>
        <taxon>Oweniidae</taxon>
        <taxon>Owenia</taxon>
    </lineage>
</organism>
<proteinExistence type="predicted"/>
<dbReference type="SMART" id="SM00360">
    <property type="entry name" value="RRM"/>
    <property type="match status" value="1"/>
</dbReference>
<feature type="region of interest" description="Disordered" evidence="4">
    <location>
        <begin position="106"/>
        <end position="130"/>
    </location>
</feature>
<dbReference type="InterPro" id="IPR039157">
    <property type="entry name" value="RBM18_RRM"/>
</dbReference>
<dbReference type="PANTHER" id="PTHR21245">
    <property type="entry name" value="HETEROGENEOUS NUCLEAR RIBONUCLEOPROTEIN"/>
    <property type="match status" value="1"/>
</dbReference>
<evidence type="ECO:0000313" key="5">
    <source>
        <dbReference type="EMBL" id="CAH1787523.1"/>
    </source>
</evidence>
<dbReference type="Gene3D" id="3.30.70.330">
    <property type="match status" value="1"/>
</dbReference>
<dbReference type="PROSITE" id="PS50102">
    <property type="entry name" value="RRM"/>
    <property type="match status" value="1"/>
</dbReference>
<reference evidence="5" key="1">
    <citation type="submission" date="2022-03" db="EMBL/GenBank/DDBJ databases">
        <authorList>
            <person name="Martin C."/>
        </authorList>
    </citation>
    <scope>NUCLEOTIDE SEQUENCE</scope>
</reference>
<feature type="region of interest" description="Disordered" evidence="4">
    <location>
        <begin position="1"/>
        <end position="21"/>
    </location>
</feature>
<evidence type="ECO:0000256" key="3">
    <source>
        <dbReference type="ARBA" id="ARBA00030780"/>
    </source>
</evidence>